<sequence>MQQTAKEQYEHKVLERNGVNMNEIEKIYYNFNELCDDYAELEDTIEARKKMEQKMGKELFMKYDNEISDCCMYTEKQGFIWGFQYAMKLMTAY</sequence>
<proteinExistence type="predicted"/>
<reference evidence="1 2" key="1">
    <citation type="submission" date="2015-10" db="EMBL/GenBank/DDBJ databases">
        <title>Butyribacter intestini gen. nov., sp. nov., a butyric acid-producing bacterium of the family Lachnospiraceae isolated from the human faeces.</title>
        <authorList>
            <person name="Zou Y."/>
            <person name="Xue W."/>
            <person name="Luo G."/>
            <person name="Lv M."/>
        </authorList>
    </citation>
    <scope>NUCLEOTIDE SEQUENCE [LARGE SCALE GENOMIC DNA]</scope>
    <source>
        <strain evidence="1 2">TF01-11</strain>
    </source>
</reference>
<keyword evidence="2" id="KW-1185">Reference proteome</keyword>
<evidence type="ECO:0008006" key="3">
    <source>
        <dbReference type="Google" id="ProtNLM"/>
    </source>
</evidence>
<comment type="caution">
    <text evidence="1">The sequence shown here is derived from an EMBL/GenBank/DDBJ whole genome shotgun (WGS) entry which is preliminary data.</text>
</comment>
<dbReference type="EMBL" id="LLKB01000001">
    <property type="protein sequence ID" value="KQC86031.1"/>
    <property type="molecule type" value="Genomic_DNA"/>
</dbReference>
<organism evidence="1 2">
    <name type="scientific">Butyribacter intestini</name>
    <dbReference type="NCBI Taxonomy" id="1703332"/>
    <lineage>
        <taxon>Bacteria</taxon>
        <taxon>Bacillati</taxon>
        <taxon>Bacillota</taxon>
        <taxon>Clostridia</taxon>
        <taxon>Lachnospirales</taxon>
        <taxon>Lachnospiraceae</taxon>
        <taxon>Butyribacter</taxon>
    </lineage>
</organism>
<dbReference type="Proteomes" id="UP000050833">
    <property type="component" value="Unassembled WGS sequence"/>
</dbReference>
<evidence type="ECO:0000313" key="2">
    <source>
        <dbReference type="Proteomes" id="UP000050833"/>
    </source>
</evidence>
<name>A0AAW3JUW3_9FIRM</name>
<accession>A0AAW3JUW3</accession>
<protein>
    <recommendedName>
        <fullName evidence="3">TipAS antibiotic-recognition domain-containing protein</fullName>
    </recommendedName>
</protein>
<dbReference type="AlphaFoldDB" id="A0AAW3JUW3"/>
<evidence type="ECO:0000313" key="1">
    <source>
        <dbReference type="EMBL" id="KQC86031.1"/>
    </source>
</evidence>
<gene>
    <name evidence="1" type="ORF">APZ18_02220</name>
</gene>